<dbReference type="OrthoDB" id="2361637at2"/>
<gene>
    <name evidence="1" type="ORF">BFG57_05860</name>
</gene>
<sequence>MEEVYELLTEELLKVNRSLSYDKARTWIEILWEDFESTRAKAGRKYRGQEMTEQIVRHWISNYGPRLHEFLATNPKYKHLLEDEGLIQ</sequence>
<evidence type="ECO:0000313" key="2">
    <source>
        <dbReference type="Proteomes" id="UP000095209"/>
    </source>
</evidence>
<dbReference type="Pfam" id="PF14043">
    <property type="entry name" value="WVELL"/>
    <property type="match status" value="1"/>
</dbReference>
<protein>
    <recommendedName>
        <fullName evidence="3">WVELL protein</fullName>
    </recommendedName>
</protein>
<dbReference type="AlphaFoldDB" id="A0A1E5LBC0"/>
<name>A0A1E5LBC0_9BACI</name>
<proteinExistence type="predicted"/>
<evidence type="ECO:0008006" key="3">
    <source>
        <dbReference type="Google" id="ProtNLM"/>
    </source>
</evidence>
<comment type="caution">
    <text evidence="1">The sequence shown here is derived from an EMBL/GenBank/DDBJ whole genome shotgun (WGS) entry which is preliminary data.</text>
</comment>
<dbReference type="InterPro" id="IPR026952">
    <property type="entry name" value="WVELL"/>
</dbReference>
<dbReference type="RefSeq" id="WP_069718650.1">
    <property type="nucleotide sequence ID" value="NZ_MJEH01000062.1"/>
</dbReference>
<keyword evidence="2" id="KW-1185">Reference proteome</keyword>
<dbReference type="Proteomes" id="UP000095209">
    <property type="component" value="Unassembled WGS sequence"/>
</dbReference>
<accession>A0A1E5LBC0</accession>
<reference evidence="1 2" key="1">
    <citation type="submission" date="2016-08" db="EMBL/GenBank/DDBJ databases">
        <title>Genome of Bacillus solimangrovi GH2-4.</title>
        <authorList>
            <person name="Lim S."/>
            <person name="Kim B.-C."/>
        </authorList>
    </citation>
    <scope>NUCLEOTIDE SEQUENCE [LARGE SCALE GENOMIC DNA]</scope>
    <source>
        <strain evidence="1 2">GH2-4</strain>
    </source>
</reference>
<dbReference type="EMBL" id="MJEH01000062">
    <property type="protein sequence ID" value="OEH91390.1"/>
    <property type="molecule type" value="Genomic_DNA"/>
</dbReference>
<organism evidence="1 2">
    <name type="scientific">Bacillus solimangrovi</name>
    <dbReference type="NCBI Taxonomy" id="1305675"/>
    <lineage>
        <taxon>Bacteria</taxon>
        <taxon>Bacillati</taxon>
        <taxon>Bacillota</taxon>
        <taxon>Bacilli</taxon>
        <taxon>Bacillales</taxon>
        <taxon>Bacillaceae</taxon>
        <taxon>Bacillus</taxon>
    </lineage>
</organism>
<evidence type="ECO:0000313" key="1">
    <source>
        <dbReference type="EMBL" id="OEH91390.1"/>
    </source>
</evidence>
<dbReference type="STRING" id="1305675.BFG57_05860"/>